<protein>
    <submittedName>
        <fullName evidence="2">Uncharacterized protein</fullName>
    </submittedName>
</protein>
<name>A0AAD8NBE2_TARER</name>
<dbReference type="AlphaFoldDB" id="A0AAD8NBE2"/>
<reference evidence="2" key="1">
    <citation type="journal article" date="2023" name="bioRxiv">
        <title>Improved chromosome-level genome assembly for marigold (Tagetes erecta).</title>
        <authorList>
            <person name="Jiang F."/>
            <person name="Yuan L."/>
            <person name="Wang S."/>
            <person name="Wang H."/>
            <person name="Xu D."/>
            <person name="Wang A."/>
            <person name="Fan W."/>
        </authorList>
    </citation>
    <scope>NUCLEOTIDE SEQUENCE</scope>
    <source>
        <strain evidence="2">WSJ</strain>
        <tissue evidence="2">Leaf</tissue>
    </source>
</reference>
<dbReference type="Proteomes" id="UP001229421">
    <property type="component" value="Unassembled WGS sequence"/>
</dbReference>
<proteinExistence type="predicted"/>
<evidence type="ECO:0000256" key="1">
    <source>
        <dbReference type="SAM" id="MobiDB-lite"/>
    </source>
</evidence>
<comment type="caution">
    <text evidence="2">The sequence shown here is derived from an EMBL/GenBank/DDBJ whole genome shotgun (WGS) entry which is preliminary data.</text>
</comment>
<keyword evidence="3" id="KW-1185">Reference proteome</keyword>
<evidence type="ECO:0000313" key="2">
    <source>
        <dbReference type="EMBL" id="KAK1409260.1"/>
    </source>
</evidence>
<sequence>MWCIKHCLIPTLEPILMLQLTMKIMMEIQLVDDDNVVEHELVRASEPAGRDKKRKRTQEDGHDSNMSKIKEIMKNILDVLPKEDKNTAQKVVELSKKFPRYSSRLEVVYTERKNRNKENQKEMKAHLKFERLEVSTLKKNEKDQKMLIE</sequence>
<feature type="region of interest" description="Disordered" evidence="1">
    <location>
        <begin position="42"/>
        <end position="67"/>
    </location>
</feature>
<dbReference type="EMBL" id="JAUHHV010000010">
    <property type="protein sequence ID" value="KAK1409260.1"/>
    <property type="molecule type" value="Genomic_DNA"/>
</dbReference>
<organism evidence="2 3">
    <name type="scientific">Tagetes erecta</name>
    <name type="common">African marigold</name>
    <dbReference type="NCBI Taxonomy" id="13708"/>
    <lineage>
        <taxon>Eukaryota</taxon>
        <taxon>Viridiplantae</taxon>
        <taxon>Streptophyta</taxon>
        <taxon>Embryophyta</taxon>
        <taxon>Tracheophyta</taxon>
        <taxon>Spermatophyta</taxon>
        <taxon>Magnoliopsida</taxon>
        <taxon>eudicotyledons</taxon>
        <taxon>Gunneridae</taxon>
        <taxon>Pentapetalae</taxon>
        <taxon>asterids</taxon>
        <taxon>campanulids</taxon>
        <taxon>Asterales</taxon>
        <taxon>Asteraceae</taxon>
        <taxon>Asteroideae</taxon>
        <taxon>Heliantheae alliance</taxon>
        <taxon>Tageteae</taxon>
        <taxon>Tagetes</taxon>
    </lineage>
</organism>
<feature type="compositionally biased region" description="Basic and acidic residues" evidence="1">
    <location>
        <begin position="57"/>
        <end position="67"/>
    </location>
</feature>
<evidence type="ECO:0000313" key="3">
    <source>
        <dbReference type="Proteomes" id="UP001229421"/>
    </source>
</evidence>
<gene>
    <name evidence="2" type="ORF">QVD17_35786</name>
</gene>
<accession>A0AAD8NBE2</accession>